<keyword evidence="4 6" id="KW-1133">Transmembrane helix</keyword>
<dbReference type="Pfam" id="PF02653">
    <property type="entry name" value="BPD_transp_2"/>
    <property type="match status" value="1"/>
</dbReference>
<dbReference type="InterPro" id="IPR001851">
    <property type="entry name" value="ABC_transp_permease"/>
</dbReference>
<feature type="transmembrane region" description="Helical" evidence="6">
    <location>
        <begin position="273"/>
        <end position="290"/>
    </location>
</feature>
<evidence type="ECO:0000256" key="3">
    <source>
        <dbReference type="ARBA" id="ARBA00022692"/>
    </source>
</evidence>
<name>A0A644SW46_9ZZZZ</name>
<feature type="transmembrane region" description="Helical" evidence="6">
    <location>
        <begin position="116"/>
        <end position="135"/>
    </location>
</feature>
<feature type="transmembrane region" description="Helical" evidence="6">
    <location>
        <begin position="323"/>
        <end position="343"/>
    </location>
</feature>
<evidence type="ECO:0000256" key="4">
    <source>
        <dbReference type="ARBA" id="ARBA00022989"/>
    </source>
</evidence>
<feature type="transmembrane region" description="Helical" evidence="6">
    <location>
        <begin position="193"/>
        <end position="215"/>
    </location>
</feature>
<keyword evidence="3 6" id="KW-0812">Transmembrane</keyword>
<dbReference type="CDD" id="cd06580">
    <property type="entry name" value="TM_PBP1_transp_TpRbsC_like"/>
    <property type="match status" value="1"/>
</dbReference>
<proteinExistence type="predicted"/>
<dbReference type="PANTHER" id="PTHR47089:SF1">
    <property type="entry name" value="GUANOSINE ABC TRANSPORTER PERMEASE PROTEIN NUPP"/>
    <property type="match status" value="1"/>
</dbReference>
<sequence>MRIVFEKRKSRARGVLFAVPALSFMISLLLTGIVLLIAGADPFETFASMAFGAFGSSNGVSETLVKTIPLALTGLAVALAFKLRFWNIGAEGQLVLGGIAASWVALFFGPSLPGPLVLPLCIAAGLAAGALWAGIPGLLKTRLSVDETLVTLMLNYVAILFAEYLYYGPWRDPKGYGFPGSAPFVESAWLPRIFGRAHAGIWFIPVIAILLWILLRRTRWGFELSIIGASPKAARYQGIAVQRNILLAVLLSGAISGLAGACEVTGISHRLQQGLNIGYGFTAIIIAWMSQLNPLAIPFVALLMGGILVGGDQVQMMMGLPSAMGTVMQGLILFPMLAGSLFTEYRIRLLGRRHKRGKEACAEGEA</sequence>
<comment type="caution">
    <text evidence="7">The sequence shown here is derived from an EMBL/GenBank/DDBJ whole genome shotgun (WGS) entry which is preliminary data.</text>
</comment>
<evidence type="ECO:0008006" key="8">
    <source>
        <dbReference type="Google" id="ProtNLM"/>
    </source>
</evidence>
<feature type="transmembrane region" description="Helical" evidence="6">
    <location>
        <begin position="245"/>
        <end position="267"/>
    </location>
</feature>
<dbReference type="PANTHER" id="PTHR47089">
    <property type="entry name" value="ABC TRANSPORTER, PERMEASE PROTEIN"/>
    <property type="match status" value="1"/>
</dbReference>
<dbReference type="EMBL" id="VSSQ01000008">
    <property type="protein sequence ID" value="MPL58939.1"/>
    <property type="molecule type" value="Genomic_DNA"/>
</dbReference>
<keyword evidence="5 6" id="KW-0472">Membrane</keyword>
<evidence type="ECO:0000313" key="7">
    <source>
        <dbReference type="EMBL" id="MPL58939.1"/>
    </source>
</evidence>
<keyword evidence="2" id="KW-1003">Cell membrane</keyword>
<dbReference type="GO" id="GO:0005886">
    <property type="term" value="C:plasma membrane"/>
    <property type="evidence" value="ECO:0007669"/>
    <property type="project" value="UniProtKB-SubCell"/>
</dbReference>
<feature type="transmembrane region" description="Helical" evidence="6">
    <location>
        <begin position="295"/>
        <end position="311"/>
    </location>
</feature>
<gene>
    <name evidence="7" type="ORF">SDC9_04485</name>
</gene>
<organism evidence="7">
    <name type="scientific">bioreactor metagenome</name>
    <dbReference type="NCBI Taxonomy" id="1076179"/>
    <lineage>
        <taxon>unclassified sequences</taxon>
        <taxon>metagenomes</taxon>
        <taxon>ecological metagenomes</taxon>
    </lineage>
</organism>
<dbReference type="GO" id="GO:0022857">
    <property type="term" value="F:transmembrane transporter activity"/>
    <property type="evidence" value="ECO:0007669"/>
    <property type="project" value="InterPro"/>
</dbReference>
<reference evidence="7" key="1">
    <citation type="submission" date="2019-08" db="EMBL/GenBank/DDBJ databases">
        <authorList>
            <person name="Kucharzyk K."/>
            <person name="Murdoch R.W."/>
            <person name="Higgins S."/>
            <person name="Loffler F."/>
        </authorList>
    </citation>
    <scope>NUCLEOTIDE SEQUENCE</scope>
</reference>
<evidence type="ECO:0000256" key="2">
    <source>
        <dbReference type="ARBA" id="ARBA00022475"/>
    </source>
</evidence>
<feature type="transmembrane region" description="Helical" evidence="6">
    <location>
        <begin position="93"/>
        <end position="110"/>
    </location>
</feature>
<evidence type="ECO:0000256" key="6">
    <source>
        <dbReference type="SAM" id="Phobius"/>
    </source>
</evidence>
<evidence type="ECO:0000256" key="5">
    <source>
        <dbReference type="ARBA" id="ARBA00023136"/>
    </source>
</evidence>
<feature type="transmembrane region" description="Helical" evidence="6">
    <location>
        <begin position="60"/>
        <end position="81"/>
    </location>
</feature>
<dbReference type="AlphaFoldDB" id="A0A644SW46"/>
<comment type="subcellular location">
    <subcellularLocation>
        <location evidence="1">Cell membrane</location>
        <topology evidence="1">Multi-pass membrane protein</topology>
    </subcellularLocation>
</comment>
<feature type="transmembrane region" description="Helical" evidence="6">
    <location>
        <begin position="12"/>
        <end position="40"/>
    </location>
</feature>
<evidence type="ECO:0000256" key="1">
    <source>
        <dbReference type="ARBA" id="ARBA00004651"/>
    </source>
</evidence>
<feature type="transmembrane region" description="Helical" evidence="6">
    <location>
        <begin position="147"/>
        <end position="167"/>
    </location>
</feature>
<accession>A0A644SW46</accession>
<protein>
    <recommendedName>
        <fullName evidence="8">ABC transporter permease</fullName>
    </recommendedName>
</protein>